<dbReference type="Pfam" id="PF00106">
    <property type="entry name" value="adh_short"/>
    <property type="match status" value="1"/>
</dbReference>
<dbReference type="PANTHER" id="PTHR24320:SF283">
    <property type="entry name" value="RETINOL DEHYDROGENASE 11"/>
    <property type="match status" value="1"/>
</dbReference>
<comment type="caution">
    <text evidence="3">The sequence shown here is derived from an EMBL/GenBank/DDBJ whole genome shotgun (WGS) entry which is preliminary data.</text>
</comment>
<keyword evidence="4" id="KW-1185">Reference proteome</keyword>
<dbReference type="GO" id="GO:0016491">
    <property type="term" value="F:oxidoreductase activity"/>
    <property type="evidence" value="ECO:0007669"/>
    <property type="project" value="UniProtKB-KW"/>
</dbReference>
<dbReference type="PRINTS" id="PR00081">
    <property type="entry name" value="GDHRDH"/>
</dbReference>
<evidence type="ECO:0000313" key="4">
    <source>
        <dbReference type="Proteomes" id="UP000237144"/>
    </source>
</evidence>
<gene>
    <name evidence="3" type="ORF">BMF94_6041</name>
</gene>
<reference evidence="3 4" key="1">
    <citation type="journal article" date="2018" name="Front. Microbiol.">
        <title>Prospects for Fungal Bioremediation of Acidic Radioactive Waste Sites: Characterization and Genome Sequence of Rhodotorula taiwanensis MD1149.</title>
        <authorList>
            <person name="Tkavc R."/>
            <person name="Matrosova V.Y."/>
            <person name="Grichenko O.E."/>
            <person name="Gostincar C."/>
            <person name="Volpe R.P."/>
            <person name="Klimenkova P."/>
            <person name="Gaidamakova E.K."/>
            <person name="Zhou C.E."/>
            <person name="Stewart B.J."/>
            <person name="Lyman M.G."/>
            <person name="Malfatti S.A."/>
            <person name="Rubinfeld B."/>
            <person name="Courtot M."/>
            <person name="Singh J."/>
            <person name="Dalgard C.L."/>
            <person name="Hamilton T."/>
            <person name="Frey K.G."/>
            <person name="Gunde-Cimerman N."/>
            <person name="Dugan L."/>
            <person name="Daly M.J."/>
        </authorList>
    </citation>
    <scope>NUCLEOTIDE SEQUENCE [LARGE SCALE GENOMIC DNA]</scope>
    <source>
        <strain evidence="3 4">MD1149</strain>
    </source>
</reference>
<organism evidence="3 4">
    <name type="scientific">Rhodotorula taiwanensis</name>
    <dbReference type="NCBI Taxonomy" id="741276"/>
    <lineage>
        <taxon>Eukaryota</taxon>
        <taxon>Fungi</taxon>
        <taxon>Dikarya</taxon>
        <taxon>Basidiomycota</taxon>
        <taxon>Pucciniomycotina</taxon>
        <taxon>Microbotryomycetes</taxon>
        <taxon>Sporidiobolales</taxon>
        <taxon>Sporidiobolaceae</taxon>
        <taxon>Rhodotorula</taxon>
    </lineage>
</organism>
<dbReference type="Proteomes" id="UP000237144">
    <property type="component" value="Unassembled WGS sequence"/>
</dbReference>
<accession>A0A2S5B264</accession>
<dbReference type="InterPro" id="IPR036291">
    <property type="entry name" value="NAD(P)-bd_dom_sf"/>
</dbReference>
<dbReference type="Gene3D" id="3.40.50.720">
    <property type="entry name" value="NAD(P)-binding Rossmann-like Domain"/>
    <property type="match status" value="1"/>
</dbReference>
<name>A0A2S5B264_9BASI</name>
<protein>
    <submittedName>
        <fullName evidence="3">Uncharacterized protein</fullName>
    </submittedName>
</protein>
<comment type="similarity">
    <text evidence="1">Belongs to the short-chain dehydrogenases/reductases (SDR) family.</text>
</comment>
<evidence type="ECO:0000256" key="2">
    <source>
        <dbReference type="ARBA" id="ARBA00023002"/>
    </source>
</evidence>
<evidence type="ECO:0000313" key="3">
    <source>
        <dbReference type="EMBL" id="POY70864.1"/>
    </source>
</evidence>
<evidence type="ECO:0000256" key="1">
    <source>
        <dbReference type="ARBA" id="ARBA00006484"/>
    </source>
</evidence>
<dbReference type="OrthoDB" id="191139at2759"/>
<dbReference type="EMBL" id="PJQD01000096">
    <property type="protein sequence ID" value="POY70864.1"/>
    <property type="molecule type" value="Genomic_DNA"/>
</dbReference>
<sequence length="329" mass="35804">MIPTTFGFHSTSDEVAQHYASQIKGKVVLVTGVSPNGLGAEAATAISQQEPKLLILAGRAREKIEQTQAEINKVAPSVETKVLILDLASLAKARQAGEEVESWGLAIDVLINNAGVMALPDRQLTEDGFEVQVASNHLGPFVFTNTILPSLRRASAPRIVNVSSWGHHLSPVIFDDVNAEKNYSKWERYGQSKTANILFAVALSKRGVCAVSLHPGAIRTELLRHLTREDELAMGFINEDGSQGSRFAFKSLKEGAATHIVAAFEPDLQGQGGVYLDDCQIQKEVEDYATDTASLPELYLTTLSLTRTSAQDNAERLWKVSEEMVGQTF</sequence>
<dbReference type="InterPro" id="IPR002347">
    <property type="entry name" value="SDR_fam"/>
</dbReference>
<dbReference type="SUPFAM" id="SSF51735">
    <property type="entry name" value="NAD(P)-binding Rossmann-fold domains"/>
    <property type="match status" value="1"/>
</dbReference>
<dbReference type="AlphaFoldDB" id="A0A2S5B264"/>
<dbReference type="STRING" id="741276.A0A2S5B264"/>
<keyword evidence="2" id="KW-0560">Oxidoreductase</keyword>
<dbReference type="PANTHER" id="PTHR24320">
    <property type="entry name" value="RETINOL DEHYDROGENASE"/>
    <property type="match status" value="1"/>
</dbReference>
<proteinExistence type="inferred from homology"/>